<organism evidence="1 2">
    <name type="scientific">Sediminispirochaeta smaragdinae (strain DSM 11293 / JCM 15392 / SEBR 4228)</name>
    <name type="common">Spirochaeta smaragdinae</name>
    <dbReference type="NCBI Taxonomy" id="573413"/>
    <lineage>
        <taxon>Bacteria</taxon>
        <taxon>Pseudomonadati</taxon>
        <taxon>Spirochaetota</taxon>
        <taxon>Spirochaetia</taxon>
        <taxon>Spirochaetales</taxon>
        <taxon>Spirochaetaceae</taxon>
        <taxon>Sediminispirochaeta</taxon>
    </lineage>
</organism>
<dbReference type="Proteomes" id="UP000002318">
    <property type="component" value="Chromosome"/>
</dbReference>
<accession>E1RB24</accession>
<dbReference type="EMBL" id="CP002116">
    <property type="protein sequence ID" value="ADK79554.1"/>
    <property type="molecule type" value="Genomic_DNA"/>
</dbReference>
<protein>
    <submittedName>
        <fullName evidence="1">Uncharacterized protein</fullName>
    </submittedName>
</protein>
<keyword evidence="2" id="KW-1185">Reference proteome</keyword>
<name>E1RB24_SEDSS</name>
<evidence type="ECO:0000313" key="1">
    <source>
        <dbReference type="EMBL" id="ADK79554.1"/>
    </source>
</evidence>
<dbReference type="OrthoDB" id="357560at2"/>
<dbReference type="eggNOG" id="ENOG5032QXK">
    <property type="taxonomic scope" value="Bacteria"/>
</dbReference>
<dbReference type="RefSeq" id="WP_013253018.1">
    <property type="nucleotide sequence ID" value="NC_014364.1"/>
</dbReference>
<sequence>MKTVIFSKPLSAQWSEYSKNYKKYKETTLQYFKRKNRNILTNPLLTPERRQIDTFCLDLWAADANKKLLHLYFVDRSLYEFLENVKLPDLNGIIEYIKDNGFSSKQKILLPNGKPLTVSEEETSYYSFGIHIPNVSKESGYAFSFMMNKNKEIALIWVIGRDRGWCPIKKYKDLLKEESKNSKEIVKIIQFAVNTVAYMNTFPGCVIDGVPEIIKKQPFYNDNSLYVDISDKIVDYSENTNIGKKVSPHFRRGYFKRLTAERYTKMRGKLIFVHETMVNGKAKTIYTSDELEKMEQIDGT</sequence>
<gene>
    <name evidence="1" type="ordered locus">Spirs_0399</name>
</gene>
<dbReference type="AlphaFoldDB" id="E1RB24"/>
<proteinExistence type="predicted"/>
<dbReference type="KEGG" id="ssm:Spirs_0399"/>
<evidence type="ECO:0000313" key="2">
    <source>
        <dbReference type="Proteomes" id="UP000002318"/>
    </source>
</evidence>
<dbReference type="HOGENOM" id="CLU_1106728_0_0_12"/>
<reference evidence="1 2" key="1">
    <citation type="journal article" date="2010" name="Stand. Genomic Sci.">
        <title>Complete genome sequence of Spirochaeta smaragdinae type strain (SEBR 4228).</title>
        <authorList>
            <person name="Mavromatis K."/>
            <person name="Yasawong M."/>
            <person name="Chertkov O."/>
            <person name="Lapidus A."/>
            <person name="Lucas S."/>
            <person name="Nolan M."/>
            <person name="Del Rio T.G."/>
            <person name="Tice H."/>
            <person name="Cheng J.F."/>
            <person name="Pitluck S."/>
            <person name="Liolios K."/>
            <person name="Ivanova N."/>
            <person name="Tapia R."/>
            <person name="Han C."/>
            <person name="Bruce D."/>
            <person name="Goodwin L."/>
            <person name="Pati A."/>
            <person name="Chen A."/>
            <person name="Palaniappan K."/>
            <person name="Land M."/>
            <person name="Hauser L."/>
            <person name="Chang Y.J."/>
            <person name="Jeffries C.D."/>
            <person name="Detter J.C."/>
            <person name="Rohde M."/>
            <person name="Brambilla E."/>
            <person name="Spring S."/>
            <person name="Goker M."/>
            <person name="Sikorski J."/>
            <person name="Woyke T."/>
            <person name="Bristow J."/>
            <person name="Eisen J.A."/>
            <person name="Markowitz V."/>
            <person name="Hugenholtz P."/>
            <person name="Klenk H.P."/>
            <person name="Kyrpides N.C."/>
        </authorList>
    </citation>
    <scope>NUCLEOTIDE SEQUENCE [LARGE SCALE GENOMIC DNA]</scope>
    <source>
        <strain evidence="2">DSM 11293 / JCM 15392 / SEBR 4228</strain>
    </source>
</reference>